<accession>A0ABV0Z948</accession>
<gene>
    <name evidence="1" type="ORF">AMECASPLE_006675</name>
</gene>
<protein>
    <submittedName>
        <fullName evidence="1">Uncharacterized protein</fullName>
    </submittedName>
</protein>
<evidence type="ECO:0000313" key="2">
    <source>
        <dbReference type="Proteomes" id="UP001469553"/>
    </source>
</evidence>
<name>A0ABV0Z948_9TELE</name>
<dbReference type="Proteomes" id="UP001469553">
    <property type="component" value="Unassembled WGS sequence"/>
</dbReference>
<proteinExistence type="predicted"/>
<organism evidence="1 2">
    <name type="scientific">Ameca splendens</name>
    <dbReference type="NCBI Taxonomy" id="208324"/>
    <lineage>
        <taxon>Eukaryota</taxon>
        <taxon>Metazoa</taxon>
        <taxon>Chordata</taxon>
        <taxon>Craniata</taxon>
        <taxon>Vertebrata</taxon>
        <taxon>Euteleostomi</taxon>
        <taxon>Actinopterygii</taxon>
        <taxon>Neopterygii</taxon>
        <taxon>Teleostei</taxon>
        <taxon>Neoteleostei</taxon>
        <taxon>Acanthomorphata</taxon>
        <taxon>Ovalentaria</taxon>
        <taxon>Atherinomorphae</taxon>
        <taxon>Cyprinodontiformes</taxon>
        <taxon>Goodeidae</taxon>
        <taxon>Ameca</taxon>
    </lineage>
</organism>
<sequence length="117" mass="13512">MNTYQDPKNLAYLAQVLHTYQDENECCVCRGFYTTDSFPAFCRARLTVHIQTRAHPKACDKQSMKIQISAISHLACDGDLHLPCYRWNENSNKSTLLPVRQPKGFGLDWLRGKNPFY</sequence>
<keyword evidence="2" id="KW-1185">Reference proteome</keyword>
<evidence type="ECO:0000313" key="1">
    <source>
        <dbReference type="EMBL" id="MEQ2302422.1"/>
    </source>
</evidence>
<comment type="caution">
    <text evidence="1">The sequence shown here is derived from an EMBL/GenBank/DDBJ whole genome shotgun (WGS) entry which is preliminary data.</text>
</comment>
<reference evidence="1 2" key="1">
    <citation type="submission" date="2021-06" db="EMBL/GenBank/DDBJ databases">
        <authorList>
            <person name="Palmer J.M."/>
        </authorList>
    </citation>
    <scope>NUCLEOTIDE SEQUENCE [LARGE SCALE GENOMIC DNA]</scope>
    <source>
        <strain evidence="1 2">AS_MEX2019</strain>
        <tissue evidence="1">Muscle</tissue>
    </source>
</reference>
<dbReference type="EMBL" id="JAHRIP010056754">
    <property type="protein sequence ID" value="MEQ2302422.1"/>
    <property type="molecule type" value="Genomic_DNA"/>
</dbReference>